<evidence type="ECO:0000259" key="11">
    <source>
        <dbReference type="PROSITE" id="PS50969"/>
    </source>
</evidence>
<name>A0A183FXQ1_HELPZ</name>
<dbReference type="CDD" id="cd07521">
    <property type="entry name" value="HAD_FCP1-like"/>
    <property type="match status" value="1"/>
</dbReference>
<dbReference type="AlphaFoldDB" id="A0A183FXQ1"/>
<feature type="domain" description="FCP1 homology" evidence="11">
    <location>
        <begin position="104"/>
        <end position="262"/>
    </location>
</feature>
<accession>A0A183FXQ1</accession>
<evidence type="ECO:0000256" key="4">
    <source>
        <dbReference type="ARBA" id="ARBA00022801"/>
    </source>
</evidence>
<dbReference type="EMBL" id="UZAH01027876">
    <property type="protein sequence ID" value="VDO95798.1"/>
    <property type="molecule type" value="Genomic_DNA"/>
</dbReference>
<evidence type="ECO:0000256" key="9">
    <source>
        <dbReference type="PIRSR" id="PIRSR640078-1"/>
    </source>
</evidence>
<keyword evidence="3" id="KW-0479">Metal-binding</keyword>
<reference evidence="12 13" key="1">
    <citation type="submission" date="2018-11" db="EMBL/GenBank/DDBJ databases">
        <authorList>
            <consortium name="Pathogen Informatics"/>
        </authorList>
    </citation>
    <scope>NUCLEOTIDE SEQUENCE [LARGE SCALE GENOMIC DNA]</scope>
</reference>
<dbReference type="InterPro" id="IPR036412">
    <property type="entry name" value="HAD-like_sf"/>
</dbReference>
<evidence type="ECO:0000313" key="14">
    <source>
        <dbReference type="WBParaSite" id="HPBE_0001334901-mRNA-1"/>
    </source>
</evidence>
<dbReference type="InterPro" id="IPR023214">
    <property type="entry name" value="HAD_sf"/>
</dbReference>
<dbReference type="SFLD" id="SFLDS00003">
    <property type="entry name" value="Haloacid_Dehalogenase"/>
    <property type="match status" value="1"/>
</dbReference>
<evidence type="ECO:0000256" key="10">
    <source>
        <dbReference type="PIRSR" id="PIRSR640078-3"/>
    </source>
</evidence>
<evidence type="ECO:0000256" key="2">
    <source>
        <dbReference type="ARBA" id="ARBA00013081"/>
    </source>
</evidence>
<keyword evidence="5" id="KW-0460">Magnesium</keyword>
<evidence type="ECO:0000256" key="8">
    <source>
        <dbReference type="ARBA" id="ARBA00048336"/>
    </source>
</evidence>
<feature type="active site" description="4-aspartylphosphate intermediate" evidence="9">
    <location>
        <position position="114"/>
    </location>
</feature>
<evidence type="ECO:0000256" key="7">
    <source>
        <dbReference type="ARBA" id="ARBA00047761"/>
    </source>
</evidence>
<feature type="site" description="Transition state stabilizer" evidence="10">
    <location>
        <position position="170"/>
    </location>
</feature>
<dbReference type="GO" id="GO:0008420">
    <property type="term" value="F:RNA polymerase II CTD heptapeptide repeat phosphatase activity"/>
    <property type="evidence" value="ECO:0007669"/>
    <property type="project" value="InterPro"/>
</dbReference>
<evidence type="ECO:0000313" key="12">
    <source>
        <dbReference type="EMBL" id="VDO95798.1"/>
    </source>
</evidence>
<evidence type="ECO:0000313" key="13">
    <source>
        <dbReference type="Proteomes" id="UP000050761"/>
    </source>
</evidence>
<dbReference type="InterPro" id="IPR050365">
    <property type="entry name" value="TIM50"/>
</dbReference>
<dbReference type="InterPro" id="IPR004274">
    <property type="entry name" value="FCP1_dom"/>
</dbReference>
<dbReference type="FunFam" id="3.40.50.1000:FF:000192">
    <property type="entry name" value="CTD small phosphatase-like protein"/>
    <property type="match status" value="1"/>
</dbReference>
<organism evidence="13 14">
    <name type="scientific">Heligmosomoides polygyrus</name>
    <name type="common">Parasitic roundworm</name>
    <dbReference type="NCBI Taxonomy" id="6339"/>
    <lineage>
        <taxon>Eukaryota</taxon>
        <taxon>Metazoa</taxon>
        <taxon>Ecdysozoa</taxon>
        <taxon>Nematoda</taxon>
        <taxon>Chromadorea</taxon>
        <taxon>Rhabditida</taxon>
        <taxon>Rhabditina</taxon>
        <taxon>Rhabditomorpha</taxon>
        <taxon>Strongyloidea</taxon>
        <taxon>Heligmosomidae</taxon>
        <taxon>Heligmosomoides</taxon>
    </lineage>
</organism>
<dbReference type="SFLD" id="SFLDG01124">
    <property type="entry name" value="C0.1:_RNA_Pol_CTD_Phosphatase"/>
    <property type="match status" value="1"/>
</dbReference>
<dbReference type="InterPro" id="IPR011948">
    <property type="entry name" value="Dullard_phosphatase"/>
</dbReference>
<dbReference type="SMART" id="SM00577">
    <property type="entry name" value="CPDc"/>
    <property type="match status" value="1"/>
</dbReference>
<dbReference type="Proteomes" id="UP000050761">
    <property type="component" value="Unassembled WGS sequence"/>
</dbReference>
<dbReference type="InterPro" id="IPR040078">
    <property type="entry name" value="RNA_Pol_CTD_Phosphatase"/>
</dbReference>
<dbReference type="GO" id="GO:0046872">
    <property type="term" value="F:metal ion binding"/>
    <property type="evidence" value="ECO:0007669"/>
    <property type="project" value="UniProtKB-KW"/>
</dbReference>
<dbReference type="EC" id="3.1.3.16" evidence="2"/>
<comment type="catalytic activity">
    <reaction evidence="7">
        <text>O-phospho-L-seryl-[protein] + H2O = L-seryl-[protein] + phosphate</text>
        <dbReference type="Rhea" id="RHEA:20629"/>
        <dbReference type="Rhea" id="RHEA-COMP:9863"/>
        <dbReference type="Rhea" id="RHEA-COMP:11604"/>
        <dbReference type="ChEBI" id="CHEBI:15377"/>
        <dbReference type="ChEBI" id="CHEBI:29999"/>
        <dbReference type="ChEBI" id="CHEBI:43474"/>
        <dbReference type="ChEBI" id="CHEBI:83421"/>
        <dbReference type="EC" id="3.1.3.16"/>
    </reaction>
</comment>
<dbReference type="Gene3D" id="3.40.50.1000">
    <property type="entry name" value="HAD superfamily/HAD-like"/>
    <property type="match status" value="1"/>
</dbReference>
<reference evidence="14" key="2">
    <citation type="submission" date="2019-09" db="UniProtKB">
        <authorList>
            <consortium name="WormBaseParasite"/>
        </authorList>
    </citation>
    <scope>IDENTIFICATION</scope>
</reference>
<feature type="active site" description="Proton donor" evidence="9">
    <location>
        <position position="116"/>
    </location>
</feature>
<comment type="cofactor">
    <cofactor evidence="1">
        <name>Mg(2+)</name>
        <dbReference type="ChEBI" id="CHEBI:18420"/>
    </cofactor>
</comment>
<dbReference type="Pfam" id="PF03031">
    <property type="entry name" value="NIF"/>
    <property type="match status" value="1"/>
</dbReference>
<comment type="catalytic activity">
    <reaction evidence="8">
        <text>O-phospho-L-threonyl-[protein] + H2O = L-threonyl-[protein] + phosphate</text>
        <dbReference type="Rhea" id="RHEA:47004"/>
        <dbReference type="Rhea" id="RHEA-COMP:11060"/>
        <dbReference type="Rhea" id="RHEA-COMP:11605"/>
        <dbReference type="ChEBI" id="CHEBI:15377"/>
        <dbReference type="ChEBI" id="CHEBI:30013"/>
        <dbReference type="ChEBI" id="CHEBI:43474"/>
        <dbReference type="ChEBI" id="CHEBI:61977"/>
        <dbReference type="EC" id="3.1.3.16"/>
    </reaction>
</comment>
<protein>
    <recommendedName>
        <fullName evidence="2">protein-serine/threonine phosphatase</fullName>
        <ecNumber evidence="2">3.1.3.16</ecNumber>
    </recommendedName>
</protein>
<sequence>MSKFRYSQAFYRSSLRTTAQRPPRSVGNILPVLHRVRRHRSSAVKMRTKRTFIEEFTTREDPSVFLQNLVLRPGRTPTADEIIQRGLLGYASGEKFLLPPVRPSDANKKCLIIDLDETLVHSSFKPVKNPDFVIPVEIDGIVHQVYVLKRPYVDEFLARIGDRYECVLFTASLAKYADPVADLLDKRGVFRSRLFREACVYHKGNYVKDLARLGRDLHKVLIIDNSPASYSFHPENAIPVPTWWDDPSDVELLDILPLLERLEKAESIYEVLKHEDTSSEPLLDRKQ</sequence>
<keyword evidence="13" id="KW-1185">Reference proteome</keyword>
<dbReference type="NCBIfam" id="TIGR02251">
    <property type="entry name" value="HIF-SF_euk"/>
    <property type="match status" value="1"/>
</dbReference>
<evidence type="ECO:0000256" key="1">
    <source>
        <dbReference type="ARBA" id="ARBA00001946"/>
    </source>
</evidence>
<proteinExistence type="predicted"/>
<evidence type="ECO:0000256" key="5">
    <source>
        <dbReference type="ARBA" id="ARBA00022842"/>
    </source>
</evidence>
<evidence type="ECO:0000256" key="6">
    <source>
        <dbReference type="ARBA" id="ARBA00022912"/>
    </source>
</evidence>
<dbReference type="PROSITE" id="PS50969">
    <property type="entry name" value="FCP1"/>
    <property type="match status" value="1"/>
</dbReference>
<accession>A0A3P8D5N2</accession>
<dbReference type="OrthoDB" id="277011at2759"/>
<keyword evidence="6" id="KW-0904">Protein phosphatase</keyword>
<gene>
    <name evidence="12" type="ORF">HPBE_LOCUS13346</name>
</gene>
<feature type="site" description="Transition state stabilizer" evidence="10">
    <location>
        <position position="208"/>
    </location>
</feature>
<dbReference type="WBParaSite" id="HPBE_0001334901-mRNA-1">
    <property type="protein sequence ID" value="HPBE_0001334901-mRNA-1"/>
    <property type="gene ID" value="HPBE_0001334901"/>
</dbReference>
<dbReference type="PANTHER" id="PTHR12210">
    <property type="entry name" value="DULLARD PROTEIN PHOSPHATASE"/>
    <property type="match status" value="1"/>
</dbReference>
<keyword evidence="4" id="KW-0378">Hydrolase</keyword>
<dbReference type="SUPFAM" id="SSF56784">
    <property type="entry name" value="HAD-like"/>
    <property type="match status" value="1"/>
</dbReference>
<evidence type="ECO:0000256" key="3">
    <source>
        <dbReference type="ARBA" id="ARBA00022723"/>
    </source>
</evidence>